<dbReference type="RefSeq" id="WP_127950642.1">
    <property type="nucleotide sequence ID" value="NZ_RKLO01000001.1"/>
</dbReference>
<sequence>MTELDESTSRPGAQRSDRDTAAVDFWSDERTELARLFVGHVVLWTSVLIAFLFSTRSSVDLEWPGLYAQFLLIPVALAFAVSVAARSRVRAGIGAVLALSVLVINPLVGGIRYVFVGEDGNYESLAILIAAVAGVTAATAGWLVARRTRRACLRVLPLAAVLTLAMYLLIESIRSGAFGYSNGLGQATFVIPAVITAWIAVAYDRRFGEAAAAAEPPGPPTRA</sequence>
<organism evidence="2 3">
    <name type="scientific">Rhodococcus xishaensis</name>
    <dbReference type="NCBI Taxonomy" id="2487364"/>
    <lineage>
        <taxon>Bacteria</taxon>
        <taxon>Bacillati</taxon>
        <taxon>Actinomycetota</taxon>
        <taxon>Actinomycetes</taxon>
        <taxon>Mycobacteriales</taxon>
        <taxon>Nocardiaceae</taxon>
        <taxon>Rhodococcus</taxon>
    </lineage>
</organism>
<dbReference type="EMBL" id="RKLO01000001">
    <property type="protein sequence ID" value="RVW05128.1"/>
    <property type="molecule type" value="Genomic_DNA"/>
</dbReference>
<comment type="caution">
    <text evidence="2">The sequence shown here is derived from an EMBL/GenBank/DDBJ whole genome shotgun (WGS) entry which is preliminary data.</text>
</comment>
<feature type="transmembrane region" description="Helical" evidence="1">
    <location>
        <begin position="151"/>
        <end position="170"/>
    </location>
</feature>
<dbReference type="OrthoDB" id="4486475at2"/>
<feature type="transmembrane region" description="Helical" evidence="1">
    <location>
        <begin position="92"/>
        <end position="113"/>
    </location>
</feature>
<name>A0A438B2L9_9NOCA</name>
<keyword evidence="3" id="KW-1185">Reference proteome</keyword>
<feature type="transmembrane region" description="Helical" evidence="1">
    <location>
        <begin position="36"/>
        <end position="54"/>
    </location>
</feature>
<keyword evidence="1" id="KW-0812">Transmembrane</keyword>
<accession>A0A438B2L9</accession>
<gene>
    <name evidence="2" type="ORF">EGT50_00330</name>
</gene>
<evidence type="ECO:0000313" key="2">
    <source>
        <dbReference type="EMBL" id="RVW05128.1"/>
    </source>
</evidence>
<protein>
    <submittedName>
        <fullName evidence="2">Uncharacterized protein</fullName>
    </submittedName>
</protein>
<evidence type="ECO:0000256" key="1">
    <source>
        <dbReference type="SAM" id="Phobius"/>
    </source>
</evidence>
<feature type="transmembrane region" description="Helical" evidence="1">
    <location>
        <begin position="66"/>
        <end position="85"/>
    </location>
</feature>
<feature type="transmembrane region" description="Helical" evidence="1">
    <location>
        <begin position="182"/>
        <end position="203"/>
    </location>
</feature>
<evidence type="ECO:0000313" key="3">
    <source>
        <dbReference type="Proteomes" id="UP000283479"/>
    </source>
</evidence>
<keyword evidence="1" id="KW-0472">Membrane</keyword>
<keyword evidence="1" id="KW-1133">Transmembrane helix</keyword>
<dbReference type="AlphaFoldDB" id="A0A438B2L9"/>
<reference evidence="2 3" key="1">
    <citation type="submission" date="2018-11" db="EMBL/GenBank/DDBJ databases">
        <title>Rhodococcus spongicola sp. nov. and Rhodococcus xishaensis sp. nov. from marine sponges.</title>
        <authorList>
            <person name="Li L."/>
            <person name="Lin H.W."/>
        </authorList>
    </citation>
    <scope>NUCLEOTIDE SEQUENCE [LARGE SCALE GENOMIC DNA]</scope>
    <source>
        <strain evidence="2 3">LHW51113</strain>
    </source>
</reference>
<proteinExistence type="predicted"/>
<dbReference type="Proteomes" id="UP000283479">
    <property type="component" value="Unassembled WGS sequence"/>
</dbReference>
<feature type="transmembrane region" description="Helical" evidence="1">
    <location>
        <begin position="125"/>
        <end position="144"/>
    </location>
</feature>